<dbReference type="Proteomes" id="UP000318571">
    <property type="component" value="Chromosome 4"/>
</dbReference>
<organism evidence="2 3">
    <name type="scientific">Tigriopus californicus</name>
    <name type="common">Marine copepod</name>
    <dbReference type="NCBI Taxonomy" id="6832"/>
    <lineage>
        <taxon>Eukaryota</taxon>
        <taxon>Metazoa</taxon>
        <taxon>Ecdysozoa</taxon>
        <taxon>Arthropoda</taxon>
        <taxon>Crustacea</taxon>
        <taxon>Multicrustacea</taxon>
        <taxon>Hexanauplia</taxon>
        <taxon>Copepoda</taxon>
        <taxon>Harpacticoida</taxon>
        <taxon>Harpacticidae</taxon>
        <taxon>Tigriopus</taxon>
    </lineage>
</organism>
<evidence type="ECO:0000256" key="1">
    <source>
        <dbReference type="SAM" id="SignalP"/>
    </source>
</evidence>
<comment type="caution">
    <text evidence="2">The sequence shown here is derived from an EMBL/GenBank/DDBJ whole genome shotgun (WGS) entry which is preliminary data.</text>
</comment>
<name>A0A553NNB4_TIGCA</name>
<proteinExistence type="predicted"/>
<keyword evidence="1" id="KW-0732">Signal</keyword>
<reference evidence="2 3" key="1">
    <citation type="journal article" date="2018" name="Nat. Ecol. Evol.">
        <title>Genomic signatures of mitonuclear coevolution across populations of Tigriopus californicus.</title>
        <authorList>
            <person name="Barreto F.S."/>
            <person name="Watson E.T."/>
            <person name="Lima T.G."/>
            <person name="Willett C.S."/>
            <person name="Edmands S."/>
            <person name="Li W."/>
            <person name="Burton R.S."/>
        </authorList>
    </citation>
    <scope>NUCLEOTIDE SEQUENCE [LARGE SCALE GENOMIC DNA]</scope>
    <source>
        <strain evidence="2 3">San Diego</strain>
    </source>
</reference>
<feature type="signal peptide" evidence="1">
    <location>
        <begin position="1"/>
        <end position="19"/>
    </location>
</feature>
<dbReference type="AlphaFoldDB" id="A0A553NNB4"/>
<dbReference type="OMA" id="YECFAPW"/>
<sequence>MNSWTLLAAFSCLVASAVAFPYPYPMPMPVAFPDDSYHKPHHDSYGHDIGRVKIQVYRGPDTKKCYGYECFAPWGYYETQPHDKVYRGPSEYKDKYNSFAPWGYYATQPKDAVHKGYH</sequence>
<accession>A0A553NNB4</accession>
<protein>
    <submittedName>
        <fullName evidence="2">Uncharacterized protein</fullName>
    </submittedName>
</protein>
<evidence type="ECO:0000313" key="3">
    <source>
        <dbReference type="Proteomes" id="UP000318571"/>
    </source>
</evidence>
<evidence type="ECO:0000313" key="2">
    <source>
        <dbReference type="EMBL" id="TRY66941.1"/>
    </source>
</evidence>
<feature type="chain" id="PRO_5022010366" evidence="1">
    <location>
        <begin position="20"/>
        <end position="118"/>
    </location>
</feature>
<dbReference type="EMBL" id="VCGU01000011">
    <property type="protein sequence ID" value="TRY66941.1"/>
    <property type="molecule type" value="Genomic_DNA"/>
</dbReference>
<gene>
    <name evidence="2" type="ORF">TCAL_07656</name>
</gene>
<keyword evidence="3" id="KW-1185">Reference proteome</keyword>